<dbReference type="SUPFAM" id="SSF47336">
    <property type="entry name" value="ACP-like"/>
    <property type="match status" value="3"/>
</dbReference>
<reference evidence="8 9" key="1">
    <citation type="submission" date="2024-09" db="EMBL/GenBank/DDBJ databases">
        <authorList>
            <person name="Sun Q."/>
            <person name="Mori K."/>
        </authorList>
    </citation>
    <scope>NUCLEOTIDE SEQUENCE [LARGE SCALE GENOMIC DNA]</scope>
    <source>
        <strain evidence="8 9">TBRC 3947</strain>
    </source>
</reference>
<dbReference type="Pfam" id="PF00501">
    <property type="entry name" value="AMP-binding"/>
    <property type="match status" value="2"/>
</dbReference>
<feature type="domain" description="Carrier" evidence="7">
    <location>
        <begin position="3022"/>
        <end position="3096"/>
    </location>
</feature>
<dbReference type="SUPFAM" id="SSF56801">
    <property type="entry name" value="Acetyl-CoA synthetase-like"/>
    <property type="match status" value="2"/>
</dbReference>
<dbReference type="PROSITE" id="PS00012">
    <property type="entry name" value="PHOSPHOPANTETHEINE"/>
    <property type="match status" value="2"/>
</dbReference>
<dbReference type="SUPFAM" id="SSF52777">
    <property type="entry name" value="CoA-dependent acyltransferases"/>
    <property type="match status" value="10"/>
</dbReference>
<dbReference type="InterPro" id="IPR045851">
    <property type="entry name" value="AMP-bd_C_sf"/>
</dbReference>
<dbReference type="Gene3D" id="1.10.1200.10">
    <property type="entry name" value="ACP-like"/>
    <property type="match status" value="3"/>
</dbReference>
<protein>
    <submittedName>
        <fullName evidence="8">Amino acid adenylation domain-containing protein</fullName>
    </submittedName>
</protein>
<dbReference type="Pfam" id="PF13193">
    <property type="entry name" value="AMP-binding_C"/>
    <property type="match status" value="2"/>
</dbReference>
<evidence type="ECO:0000256" key="1">
    <source>
        <dbReference type="ARBA" id="ARBA00001957"/>
    </source>
</evidence>
<dbReference type="InterPro" id="IPR036736">
    <property type="entry name" value="ACP-like_sf"/>
</dbReference>
<dbReference type="CDD" id="cd17646">
    <property type="entry name" value="A_NRPS_AB3403-like"/>
    <property type="match status" value="1"/>
</dbReference>
<keyword evidence="4" id="KW-0677">Repeat</keyword>
<name>A0ABV6M9Z1_9ACTN</name>
<dbReference type="CDD" id="cd19540">
    <property type="entry name" value="LCL_NRPS-like"/>
    <property type="match status" value="1"/>
</dbReference>
<dbReference type="CDD" id="cd05930">
    <property type="entry name" value="A_NRPS"/>
    <property type="match status" value="1"/>
</dbReference>
<dbReference type="PANTHER" id="PTHR45527">
    <property type="entry name" value="NONRIBOSOMAL PEPTIDE SYNTHETASE"/>
    <property type="match status" value="1"/>
</dbReference>
<evidence type="ECO:0000313" key="9">
    <source>
        <dbReference type="Proteomes" id="UP001589867"/>
    </source>
</evidence>
<evidence type="ECO:0000259" key="7">
    <source>
        <dbReference type="PROSITE" id="PS50075"/>
    </source>
</evidence>
<accession>A0ABV6M9Z1</accession>
<dbReference type="InterPro" id="IPR020806">
    <property type="entry name" value="PKS_PP-bd"/>
</dbReference>
<dbReference type="PROSITE" id="PS50075">
    <property type="entry name" value="CARRIER"/>
    <property type="match status" value="3"/>
</dbReference>
<feature type="compositionally biased region" description="Basic and acidic residues" evidence="6">
    <location>
        <begin position="2648"/>
        <end position="2657"/>
    </location>
</feature>
<dbReference type="RefSeq" id="WP_377255521.1">
    <property type="nucleotide sequence ID" value="NZ_JBHLUH010000058.1"/>
</dbReference>
<sequence>MSGDTGAATLPLTGAQAGIWYALRLSPGSPAYDVGGYAEIRGALDAGLLERACATTVGEVEALRVRFDDSGGTVVQTIRPSLDVRLSRVDLTGTSDPAGAAREWMRRDLAEPADPTRDPLFRVALLRLRADRHWWYVRSHHLVIDGYSLPLVCRRVADVYTALAGTAAPAPSPFAPYRLLAEADAEYRDSADFPRDRAFWLDRMAGVDGVRTLSGRGAAPPGGFLRHDAELPERTARALAENARRAGGTWADVAVAAFAAYLSRMTGTGDLTIGIPMTGRTGPLLRVPGDAANVLPLRVRVGPRVTCRELVGAVAAELAQVRRHQRYRGEELARELGAVGAAHGLYGPSVNIKFFDYRLTFGGLDAVFHSIAAGPVDDLTLSVRHQDGRFGLDLDGNARTYEERDVAGHLARFTDYLDAFVQQLAGGAGGPVRGIELADQARARAAGGHLRGAAPAADPPTLPAALAAQAGRTPDAVALRDGDRAWSFAELDAAVTRLAVRLRRAGVGPEKVVALVLPRSAGHVVAMLAVARAGGAWLPLDPHQPADRLAHMLRDSAPAAVVVADPGALPEPAPEVPVLTLDPALEPAPPRGATPAPDWPPVPAANLAYLIYTSGSTGRPKAVQVTHGALANLLDSHRRGLMLRVAPGARLRIAHTAALSFDAALDPILWMVAGHELVLVPEEVYRDAGALARAVREDRLDYVDCTPTHLEYLLDAGLLDGTGHTPSVVVFGGEPASAALWSRLRDRLAAEAAPVCFNAYGPTEYTVDAMCADVASAVTSVLGTPVAGARALVLDEELRPVPTGAVGELYLGGPGLARGYANRPGLTAARFVADPWGPPGGRLLRTGDVVRLRFGGQVEYLGRADDQVKIRGYRIEPREVETALAAYPAVAQCAVLAREGGAGPYLTAYVVFRTDTEADPDALLAYARSALPDYLVPAAVVPMAGLPLTAHGKLDRARLPAPDLAGHPYRPPVTATETVLCDLYAELLGADRVGLDDDFFALGGHSLLAGRLLAALRSRIGVEVDLRAVFAHRTVAALARAVDSERPPARPAPRATVQPADRVPLSPAQTRFWFVDQRDGASPVYNIPLAVHVDGHLDERALAAALADLVTRHESLRTTVAVDVHGPWQRVLDPGDPALAGGRLTVRTLDAGSAVDDAVAAAVREPFDLAAEPPLRATLLRGTGADVLVLVLHHIAGDQASTGPMLADLSAAYAARLDGRAPQWPPLPVRYRDYTRWHAELLGDPAATGSLAAAQLDHWRERLAGAPEELPLPLDRPRTAARTGAGAVLTLGVPAGEHERLLAYARGQGVTLFTVLQTATALALSAMGAGADLPLGTPVASRPDEALEGIVGCFLNTVVLRVDLSGTPTVAELLARVRDMTAAALAHADVPFDRVAEALNPPRVPGRHPLFQVMVIHEHGGPERVRLGPAAGEVSLVDTGTAKFDLTAKFTERPAGAGIDVRLEYAADLFDEATVQAIGDCLLTALTRLPGAADRPALDLDPLPPAARRAVARWTEGRAVDVPGATLPDLFRLAVARHPERPAVTGPGGTLSYAELDAYAERVAAGLRARGAGPGAVVAVRVPRSVELVVALYAVHKAGAAYLPVDPDYPTDRIALVLDDARPAAELDMAAVRALGARAWPACGGGRRLTPDDPAYVIYTSGSTGRPKGVVVPHRAIVNRLAWTQDTYPLDGTDRVLQKTPASFDVSVWEFFWPLLAGATLVVAEPGGHRDPAYLVRAINEHRITTLHFVPSMLAGFLTDPGAATCTGLRRVFCSGEALPSELVARFRAALPAELHNLYGPTEAAVDVTAWATTDADVRVPVPIGAPVWNTGTHVADRWLRPVPPGVPGELYLSGVQLATGYLRRAGLTAERFVANPYGPPGSRMYRTGDLVRWRRDGALEYLGRVDDQVKVRGVRIELGEVEQAMLRHPGIRAAAATVRRDGHGNVRLVGYAVPAPGAAPDPDEVRQFLATIVPDHLVPATVGLLDSLPLTPSGKLDRRALPAPPAADRAGPGPAPDPASSTVDTVRRLFAQVLERPEVDPDSGFFALGGDSILAVQLVARAREAGLRIRVADVFTHQSPAELGLVAEPGRPPADATGGVAAEGPVELTPVAHWLRERGGPVAAFSQSDTAEVPAGTGREDLVRAVSALLARHPMLRLRLRVSAHGHWSLDVPPVGDAVPADALVRSVVAAGRDETAVRAEARAATAALDPERGVVSRWCLVTGGPGEPARVFATVHHLAVDAASWPILWADLRAALRGELPAGPPPPPFRAWAAGLRERATSPAVLAEYGHWLTAVTDRAPLLPGREGADRPPGRADLAVVAATFDPLWSWAAGRFRFTGEDLLVTAVALAALAVRGPDGRRDVTLALEGHGRTGPETAGTVGWFTSLYPVRLDLGETGAAGPPAAGPALKSVKEQLRAVPGGGIGYGLLRYLNPQTAAGLAAAGEPELLVNYLGHRPGGLDPDLLDAGPAVGGPELLAYTVDTPGGRALRGHLTYPAGWYAAGTAERFRDELAAAFADLAGYVAAGPAGGRTPADLVLPGLAQADLDALDLAAPGWLDVVPAGPLQEGLLALAHTAFHDPSAHPDVYTVQLRLHLTAELDPARLRTALDEVFARHVGLRIGLRHLDSGRAVGVVHAPVPVPLNLHDPRDLHDPRGNATGEAGPLDGLARRRRYEPFDLAAPPLFRFDLVTVAEGRSVLLVTGHHAAWDGWSAPLLVREILDRYAGRALPAAGTGAHLAYLRELAARDPEADLAAWREHLRGLAAPTMLLPVAAGPGTSLPDEHRIELDEQLVADLRGRAAARGLTLNTLVQGAWGLLLARHTGRRDVVFGVTVAGRPPGIDGIETAIGLFVNTVPARFEPRPGETVGAALDRLQRRQAATADHHRAGLSAIQRAAGLGPLFDTLVVFENYPLDDAALLRPLDGAGPRVEAVEAADATHYPATLTVFPGPRLGLALAYRPDLLDRERAGELLGELRGLLELIAARPDAPVEEAGVVTADPDPDPEPVAAVPAATEPAAAEPATDAEAALVALFAEVLEVPAAGVTDSFLALGGDSILAIQLVARARSAGLTFTAADVFEHRTPAALAALGGRAVAPAPSGGDGHRSAGLTPIMRWLREAGGPVASYSQRMLLRLPDGATTDRLATAVQHVLDAHPMLRARLEEGDEGWRLTVRPPGTVRAADLLTTAEPAADRGQVARASAARLDPAAGVLSQWVRLDGDLLVTIHHLAVDGVSWRVLLADLAAAWQGVPPPAPATTFHAWTGLLTAEAGTARRLAERAHWARALDAPPPLPGVRLDPATDVAGSRRELAVSLTEAETGALLGAATEAHRAGPEELLLAGLALALRRWSGVPAASVMLEGHGRADELFGTDTSRTVGWFTTMYPVRLDLDGLDVAAALAGDAVAAAAAVRAVTEPLRATPDRGIGYGLLRHANPETAEALASAPPPQVRFNYLGRFAAGTGRAWEPVETAEPLGGHVDDAMPIPYPLDLTAAAVSGADGPRLRIRLAWAGHHVTTARARALADDFTAALRALASAAPSAAAGLRPSDVSLVDIEQAEIDELEELWRTR</sequence>
<feature type="region of interest" description="Disordered" evidence="6">
    <location>
        <begin position="2647"/>
        <end position="2666"/>
    </location>
</feature>
<evidence type="ECO:0000256" key="4">
    <source>
        <dbReference type="ARBA" id="ARBA00022737"/>
    </source>
</evidence>
<keyword evidence="2" id="KW-0596">Phosphopantetheine</keyword>
<evidence type="ECO:0000256" key="6">
    <source>
        <dbReference type="SAM" id="MobiDB-lite"/>
    </source>
</evidence>
<dbReference type="Pfam" id="PF00668">
    <property type="entry name" value="Condensation"/>
    <property type="match status" value="5"/>
</dbReference>
<dbReference type="SMART" id="SM00823">
    <property type="entry name" value="PKS_PP"/>
    <property type="match status" value="3"/>
</dbReference>
<evidence type="ECO:0000256" key="3">
    <source>
        <dbReference type="ARBA" id="ARBA00022553"/>
    </source>
</evidence>
<feature type="region of interest" description="Disordered" evidence="6">
    <location>
        <begin position="1995"/>
        <end position="2023"/>
    </location>
</feature>
<dbReference type="InterPro" id="IPR020845">
    <property type="entry name" value="AMP-binding_CS"/>
</dbReference>
<dbReference type="InterPro" id="IPR023213">
    <property type="entry name" value="CAT-like_dom_sf"/>
</dbReference>
<organism evidence="8 9">
    <name type="scientific">Phytohabitans kaempferiae</name>
    <dbReference type="NCBI Taxonomy" id="1620943"/>
    <lineage>
        <taxon>Bacteria</taxon>
        <taxon>Bacillati</taxon>
        <taxon>Actinomycetota</taxon>
        <taxon>Actinomycetes</taxon>
        <taxon>Micromonosporales</taxon>
        <taxon>Micromonosporaceae</taxon>
    </lineage>
</organism>
<gene>
    <name evidence="8" type="ORF">ACFFIA_27090</name>
</gene>
<dbReference type="InterPro" id="IPR000873">
    <property type="entry name" value="AMP-dep_synth/lig_dom"/>
</dbReference>
<keyword evidence="5" id="KW-0045">Antibiotic biosynthesis</keyword>
<feature type="domain" description="Carrier" evidence="7">
    <location>
        <begin position="2018"/>
        <end position="2092"/>
    </location>
</feature>
<dbReference type="EMBL" id="JBHLUH010000058">
    <property type="protein sequence ID" value="MFC0531314.1"/>
    <property type="molecule type" value="Genomic_DNA"/>
</dbReference>
<keyword evidence="3" id="KW-0597">Phosphoprotein</keyword>
<comment type="caution">
    <text evidence="8">The sequence shown here is derived from an EMBL/GenBank/DDBJ whole genome shotgun (WGS) entry which is preliminary data.</text>
</comment>
<dbReference type="InterPro" id="IPR006162">
    <property type="entry name" value="Ppantetheine_attach_site"/>
</dbReference>
<dbReference type="InterPro" id="IPR001242">
    <property type="entry name" value="Condensation_dom"/>
</dbReference>
<dbReference type="Proteomes" id="UP001589867">
    <property type="component" value="Unassembled WGS sequence"/>
</dbReference>
<dbReference type="InterPro" id="IPR009081">
    <property type="entry name" value="PP-bd_ACP"/>
</dbReference>
<proteinExistence type="predicted"/>
<dbReference type="PANTHER" id="PTHR45527:SF1">
    <property type="entry name" value="FATTY ACID SYNTHASE"/>
    <property type="match status" value="1"/>
</dbReference>
<evidence type="ECO:0000313" key="8">
    <source>
        <dbReference type="EMBL" id="MFC0531314.1"/>
    </source>
</evidence>
<dbReference type="NCBIfam" id="TIGR01733">
    <property type="entry name" value="AA-adenyl-dom"/>
    <property type="match status" value="2"/>
</dbReference>
<dbReference type="InterPro" id="IPR010060">
    <property type="entry name" value="NRPS_synth"/>
</dbReference>
<dbReference type="Gene3D" id="3.40.50.12780">
    <property type="entry name" value="N-terminal domain of ligase-like"/>
    <property type="match status" value="2"/>
</dbReference>
<dbReference type="Pfam" id="PF00550">
    <property type="entry name" value="PP-binding"/>
    <property type="match status" value="3"/>
</dbReference>
<dbReference type="NCBIfam" id="TIGR01720">
    <property type="entry name" value="NRPS-para261"/>
    <property type="match status" value="1"/>
</dbReference>
<feature type="domain" description="Carrier" evidence="7">
    <location>
        <begin position="971"/>
        <end position="1046"/>
    </location>
</feature>
<dbReference type="PROSITE" id="PS00455">
    <property type="entry name" value="AMP_BINDING"/>
    <property type="match status" value="2"/>
</dbReference>
<comment type="cofactor">
    <cofactor evidence="1">
        <name>pantetheine 4'-phosphate</name>
        <dbReference type="ChEBI" id="CHEBI:47942"/>
    </cofactor>
</comment>
<keyword evidence="9" id="KW-1185">Reference proteome</keyword>
<dbReference type="InterPro" id="IPR025110">
    <property type="entry name" value="AMP-bd_C"/>
</dbReference>
<dbReference type="InterPro" id="IPR042099">
    <property type="entry name" value="ANL_N_sf"/>
</dbReference>
<dbReference type="Gene3D" id="3.30.559.10">
    <property type="entry name" value="Chloramphenicol acetyltransferase-like domain"/>
    <property type="match status" value="5"/>
</dbReference>
<evidence type="ECO:0000256" key="5">
    <source>
        <dbReference type="ARBA" id="ARBA00023194"/>
    </source>
</evidence>
<dbReference type="Gene3D" id="3.30.559.30">
    <property type="entry name" value="Nonribosomal peptide synthetase, condensation domain"/>
    <property type="match status" value="5"/>
</dbReference>
<evidence type="ECO:0000256" key="2">
    <source>
        <dbReference type="ARBA" id="ARBA00022450"/>
    </source>
</evidence>
<dbReference type="InterPro" id="IPR010071">
    <property type="entry name" value="AA_adenyl_dom"/>
</dbReference>
<dbReference type="Gene3D" id="3.30.300.30">
    <property type="match status" value="2"/>
</dbReference>